<accession>A0A834SQB5</accession>
<feature type="compositionally biased region" description="Low complexity" evidence="1">
    <location>
        <begin position="80"/>
        <end position="90"/>
    </location>
</feature>
<feature type="domain" description="DUF4283" evidence="3">
    <location>
        <begin position="113"/>
        <end position="194"/>
    </location>
</feature>
<dbReference type="InterPro" id="IPR005135">
    <property type="entry name" value="Endo/exonuclease/phosphatase"/>
</dbReference>
<keyword evidence="5" id="KW-1185">Reference proteome</keyword>
<dbReference type="AlphaFoldDB" id="A0A834SQB5"/>
<dbReference type="InterPro" id="IPR025558">
    <property type="entry name" value="DUF4283"/>
</dbReference>
<evidence type="ECO:0000259" key="3">
    <source>
        <dbReference type="Pfam" id="PF14111"/>
    </source>
</evidence>
<comment type="caution">
    <text evidence="4">The sequence shown here is derived from an EMBL/GenBank/DDBJ whole genome shotgun (WGS) entry which is preliminary data.</text>
</comment>
<protein>
    <recommendedName>
        <fullName evidence="6">DUF4283 domain-containing protein</fullName>
    </recommendedName>
</protein>
<evidence type="ECO:0000256" key="1">
    <source>
        <dbReference type="SAM" id="MobiDB-lite"/>
    </source>
</evidence>
<proteinExistence type="predicted"/>
<dbReference type="SUPFAM" id="SSF56219">
    <property type="entry name" value="DNase I-like"/>
    <property type="match status" value="1"/>
</dbReference>
<dbReference type="Pfam" id="PF14111">
    <property type="entry name" value="DUF4283"/>
    <property type="match status" value="1"/>
</dbReference>
<evidence type="ECO:0000313" key="4">
    <source>
        <dbReference type="EMBL" id="KAF7807476.1"/>
    </source>
</evidence>
<feature type="domain" description="Endonuclease/exonuclease/phosphatase" evidence="2">
    <location>
        <begin position="449"/>
        <end position="628"/>
    </location>
</feature>
<evidence type="ECO:0008006" key="6">
    <source>
        <dbReference type="Google" id="ProtNLM"/>
    </source>
</evidence>
<feature type="compositionally biased region" description="Acidic residues" evidence="1">
    <location>
        <begin position="67"/>
        <end position="79"/>
    </location>
</feature>
<feature type="region of interest" description="Disordered" evidence="1">
    <location>
        <begin position="1"/>
        <end position="22"/>
    </location>
</feature>
<gene>
    <name evidence="4" type="ORF">G2W53_039637</name>
</gene>
<dbReference type="InterPro" id="IPR040256">
    <property type="entry name" value="At4g02000-like"/>
</dbReference>
<feature type="compositionally biased region" description="Polar residues" evidence="1">
    <location>
        <begin position="351"/>
        <end position="363"/>
    </location>
</feature>
<dbReference type="Pfam" id="PF03372">
    <property type="entry name" value="Exo_endo_phos"/>
    <property type="match status" value="1"/>
</dbReference>
<evidence type="ECO:0000259" key="2">
    <source>
        <dbReference type="Pfam" id="PF03372"/>
    </source>
</evidence>
<feature type="compositionally biased region" description="Polar residues" evidence="1">
    <location>
        <begin position="39"/>
        <end position="49"/>
    </location>
</feature>
<dbReference type="InterPro" id="IPR036691">
    <property type="entry name" value="Endo/exonu/phosph_ase_sf"/>
</dbReference>
<dbReference type="OrthoDB" id="685750at2759"/>
<feature type="region of interest" description="Disordered" evidence="1">
    <location>
        <begin position="340"/>
        <end position="363"/>
    </location>
</feature>
<evidence type="ECO:0000313" key="5">
    <source>
        <dbReference type="Proteomes" id="UP000634136"/>
    </source>
</evidence>
<dbReference type="GO" id="GO:0003824">
    <property type="term" value="F:catalytic activity"/>
    <property type="evidence" value="ECO:0007669"/>
    <property type="project" value="InterPro"/>
</dbReference>
<dbReference type="EMBL" id="JAAIUW010000012">
    <property type="protein sequence ID" value="KAF7807476.1"/>
    <property type="molecule type" value="Genomic_DNA"/>
</dbReference>
<dbReference type="PANTHER" id="PTHR31286">
    <property type="entry name" value="GLYCINE-RICH CELL WALL STRUCTURAL PROTEIN 1.8-LIKE"/>
    <property type="match status" value="1"/>
</dbReference>
<dbReference type="Gene3D" id="3.60.10.10">
    <property type="entry name" value="Endonuclease/exonuclease/phosphatase"/>
    <property type="match status" value="1"/>
</dbReference>
<dbReference type="Proteomes" id="UP000634136">
    <property type="component" value="Unassembled WGS sequence"/>
</dbReference>
<sequence length="922" mass="105241">MERSNKKVKTDSGNEVFKEIGVDGTDLSKEVGAVLQEVSGRNHNSVTSESLKDKLLKGTETLGMDEQLTENEDEEDGSSSEESSSDSNLEVPFDPCPKLSFTQQEFDEWCRPWRLTLIVKLIGRMVGVNFMTNKLEKLWKRNGNGEMQVIDLEHRYYAVSFTNQEDYLYAYEEGPWLIADHYLIVQRWRPNFNTRDSEEVSKVAVWIRVPSLPLEFYNAHCLRRVGNLVGKTLKIDPTTSITSRGKSVIAGVNKGLNNNGTRYDILYGLEDPSMSYEGDGGRNTSYDSGPNVVEGRNVINATRIVQEPQQGVMRPNRSVNTNKEKLDTRPVIAGRNKGGLVIRDKSGFGPNMQSRPSSSRAGLHYMSTTNSTVGPSIKEKPSAFMNPVFIANTSGDIRLKNRNMEPKCVNDMMDTGDPHDRGPMEKLTQIPLPNETTRSFPGLVGDLKRKFKVDFVALLETHQEGENARHIMDKLGFERREYVEASGHSGGIWCLWNEVGFKIQVVSKHNQLVHFMIDDNRGYWFLSIVYGSPQYGRRRELWDVINSIGSSTQEPWCIVGDFNAFLASHEKEVMEVNGFVDLGFKGTGCTWRQGNVAIRLDRVIDNVTWRRKFPEASVIHLPPLKSDHSPILVNLSDVSDNDERVERPFRFLTAWLTHQDFGNVVRNAWGNDAKWGTAFFHTTTMIRRKRNKIEALKNDRGEWTYDQEVLCGHDRLMTNEVRKKRLLTDCDTCTRCLEEKEDILHTLRDCRKVRPIWMRLVNPREWSSFFVEDRMNWLERNLSGNMGRNTDCWPVLFAITCWTMWKMRNEEVFQDTGQSSVDPVFYILHLTNISKKAYMQKQQQLSTRTRVERVVKWCKPEEGWVKVNSDGASKSNRHGAACSVVIRNDAGGFLAGFMRNLGDCEAVCAELWGLKCGLEVGL</sequence>
<dbReference type="PANTHER" id="PTHR31286:SF99">
    <property type="entry name" value="DUF4283 DOMAIN-CONTAINING PROTEIN"/>
    <property type="match status" value="1"/>
</dbReference>
<organism evidence="4 5">
    <name type="scientific">Senna tora</name>
    <dbReference type="NCBI Taxonomy" id="362788"/>
    <lineage>
        <taxon>Eukaryota</taxon>
        <taxon>Viridiplantae</taxon>
        <taxon>Streptophyta</taxon>
        <taxon>Embryophyta</taxon>
        <taxon>Tracheophyta</taxon>
        <taxon>Spermatophyta</taxon>
        <taxon>Magnoliopsida</taxon>
        <taxon>eudicotyledons</taxon>
        <taxon>Gunneridae</taxon>
        <taxon>Pentapetalae</taxon>
        <taxon>rosids</taxon>
        <taxon>fabids</taxon>
        <taxon>Fabales</taxon>
        <taxon>Fabaceae</taxon>
        <taxon>Caesalpinioideae</taxon>
        <taxon>Cassia clade</taxon>
        <taxon>Senna</taxon>
    </lineage>
</organism>
<reference evidence="4" key="1">
    <citation type="submission" date="2020-09" db="EMBL/GenBank/DDBJ databases">
        <title>Genome-Enabled Discovery of Anthraquinone Biosynthesis in Senna tora.</title>
        <authorList>
            <person name="Kang S.-H."/>
            <person name="Pandey R.P."/>
            <person name="Lee C.-M."/>
            <person name="Sim J.-S."/>
            <person name="Jeong J.-T."/>
            <person name="Choi B.-S."/>
            <person name="Jung M."/>
            <person name="Ginzburg D."/>
            <person name="Zhao K."/>
            <person name="Won S.Y."/>
            <person name="Oh T.-J."/>
            <person name="Yu Y."/>
            <person name="Kim N.-H."/>
            <person name="Lee O.R."/>
            <person name="Lee T.-H."/>
            <person name="Bashyal P."/>
            <person name="Kim T.-S."/>
            <person name="Lee W.-H."/>
            <person name="Kawkins C."/>
            <person name="Kim C.-K."/>
            <person name="Kim J.S."/>
            <person name="Ahn B.O."/>
            <person name="Rhee S.Y."/>
            <person name="Sohng J.K."/>
        </authorList>
    </citation>
    <scope>NUCLEOTIDE SEQUENCE</scope>
    <source>
        <tissue evidence="4">Leaf</tissue>
    </source>
</reference>
<feature type="region of interest" description="Disordered" evidence="1">
    <location>
        <begin position="37"/>
        <end position="90"/>
    </location>
</feature>
<name>A0A834SQB5_9FABA</name>